<feature type="compositionally biased region" description="Polar residues" evidence="1">
    <location>
        <begin position="129"/>
        <end position="143"/>
    </location>
</feature>
<proteinExistence type="predicted"/>
<accession>A0A0L6UBW7</accession>
<protein>
    <submittedName>
        <fullName evidence="2">Uncharacterized protein</fullName>
    </submittedName>
</protein>
<reference evidence="2 3" key="1">
    <citation type="submission" date="2015-08" db="EMBL/GenBank/DDBJ databases">
        <title>Next Generation Sequencing and Analysis of the Genome of Puccinia sorghi L Schw, the Causal Agent of Maize Common Rust.</title>
        <authorList>
            <person name="Rochi L."/>
            <person name="Burguener G."/>
            <person name="Darino M."/>
            <person name="Turjanski A."/>
            <person name="Kreff E."/>
            <person name="Dieguez M.J."/>
            <person name="Sacco F."/>
        </authorList>
    </citation>
    <scope>NUCLEOTIDE SEQUENCE [LARGE SCALE GENOMIC DNA]</scope>
    <source>
        <strain evidence="2 3">RO10H11247</strain>
    </source>
</reference>
<sequence length="722" mass="83792">MGRSGVMPPSLDLHIGGLDEALLQDGRKGTKRPLPWLSQQESEEATQNHQPALKRKGVDLNLTFGPSWSSGKGPADLTWSSLLTSESSDAYPPVRLVAHSELNEPFRRGVEGNNHSPNPSSTSSRPERLTTTQSGEMNRQTLHSSNDAARILFSKRISPSYFGDANFFSENGIPTQSFSIANVNRKVWPWISVIMERVREVSMGEIRDNSQIIGAAEPIFFQRQISQERVLKLNTARADSMNMRTKIRGMYLLLWSLNLRFLHVLGSYELKSDYFEEQINMIRWFIGFIVGHQDRSLSLAPSSSSKNSQVMSSNEEESLYQMVMRAMNFQRESDQSIEFKISVPWGYTEHKDFLIFRRHMLNNEAVVHLLGHYYKTRNPTKWKALFKEDRFFLLQLADVRGVWLKYFRTTGAVEPRKRKLALRGVVLPWKESLPQDFPADILENGKLEFFEYEKYVEYPCISQPESKQLLGQNLISNTQGLNMDYQPKEIWEQITCHAIVGQKKLNPNVNFKVDVVLQMRTYISNLFGKYNSLEVMKTKFQSISDENFSKKLNKIHVFIQSINANILDSLGCERSSDWFFQEQQLALNYFRFIISDQNYRVDNKSKFEQQLGWINREMVHFLVVDGEEKNHHSRSSEFPHAPLTTFSNQDMSLTMIAVHTLGLYYKNQNPEKWKLVFSKDQEFLDLLMESILIQYKRDKLKNRKKKSSHLKSLHLFPWSSKL</sequence>
<dbReference type="EMBL" id="LAVV01013804">
    <property type="protein sequence ID" value="KNZ45305.1"/>
    <property type="molecule type" value="Genomic_DNA"/>
</dbReference>
<dbReference type="Proteomes" id="UP000037035">
    <property type="component" value="Unassembled WGS sequence"/>
</dbReference>
<evidence type="ECO:0000313" key="2">
    <source>
        <dbReference type="EMBL" id="KNZ45305.1"/>
    </source>
</evidence>
<comment type="caution">
    <text evidence="2">The sequence shown here is derived from an EMBL/GenBank/DDBJ whole genome shotgun (WGS) entry which is preliminary data.</text>
</comment>
<dbReference type="OrthoDB" id="2499665at2759"/>
<dbReference type="AlphaFoldDB" id="A0A0L6UBW7"/>
<gene>
    <name evidence="2" type="ORF">VP01_827g7</name>
</gene>
<feature type="region of interest" description="Disordered" evidence="1">
    <location>
        <begin position="28"/>
        <end position="57"/>
    </location>
</feature>
<dbReference type="VEuPathDB" id="FungiDB:VP01_827g7"/>
<keyword evidence="3" id="KW-1185">Reference proteome</keyword>
<organism evidence="2 3">
    <name type="scientific">Puccinia sorghi</name>
    <dbReference type="NCBI Taxonomy" id="27349"/>
    <lineage>
        <taxon>Eukaryota</taxon>
        <taxon>Fungi</taxon>
        <taxon>Dikarya</taxon>
        <taxon>Basidiomycota</taxon>
        <taxon>Pucciniomycotina</taxon>
        <taxon>Pucciniomycetes</taxon>
        <taxon>Pucciniales</taxon>
        <taxon>Pucciniaceae</taxon>
        <taxon>Puccinia</taxon>
    </lineage>
</organism>
<name>A0A0L6UBW7_9BASI</name>
<feature type="compositionally biased region" description="Polar residues" evidence="1">
    <location>
        <begin position="37"/>
        <end position="50"/>
    </location>
</feature>
<evidence type="ECO:0000313" key="3">
    <source>
        <dbReference type="Proteomes" id="UP000037035"/>
    </source>
</evidence>
<evidence type="ECO:0000256" key="1">
    <source>
        <dbReference type="SAM" id="MobiDB-lite"/>
    </source>
</evidence>
<feature type="region of interest" description="Disordered" evidence="1">
    <location>
        <begin position="107"/>
        <end position="143"/>
    </location>
</feature>
<feature type="compositionally biased region" description="Low complexity" evidence="1">
    <location>
        <begin position="113"/>
        <end position="124"/>
    </location>
</feature>